<proteinExistence type="predicted"/>
<dbReference type="AlphaFoldDB" id="A0A0M2HEB2"/>
<gene>
    <name evidence="2" type="ORF">RS82_00486</name>
</gene>
<keyword evidence="1" id="KW-1133">Transmembrane helix</keyword>
<feature type="transmembrane region" description="Helical" evidence="1">
    <location>
        <begin position="7"/>
        <end position="27"/>
    </location>
</feature>
<sequence length="158" mass="16700">MRFLRAVLSAVVATLPVLVVLLIPSLVRSDVDGGSAAGVGTAILNAAFIAAVILIPRVNGWLDPEVPDWTSTTAMAAAGRVWRSRIWLALLAVLALLAILAAGQTAAYLLSQSSPAVAEGALDYSRFVAQELVVYLLGYVLSLTTYVLLVRVLARRAE</sequence>
<keyword evidence="3" id="KW-1185">Reference proteome</keyword>
<protein>
    <submittedName>
        <fullName evidence="2">Uncharacterized protein</fullName>
    </submittedName>
</protein>
<evidence type="ECO:0000256" key="1">
    <source>
        <dbReference type="SAM" id="Phobius"/>
    </source>
</evidence>
<name>A0A0M2HEB2_MICTR</name>
<evidence type="ECO:0000313" key="2">
    <source>
        <dbReference type="EMBL" id="KJL44979.1"/>
    </source>
</evidence>
<keyword evidence="1" id="KW-0472">Membrane</keyword>
<dbReference type="EMBL" id="JYJA01000022">
    <property type="protein sequence ID" value="KJL44979.1"/>
    <property type="molecule type" value="Genomic_DNA"/>
</dbReference>
<feature type="transmembrane region" description="Helical" evidence="1">
    <location>
        <begin position="132"/>
        <end position="154"/>
    </location>
</feature>
<accession>A0A0M2HEB2</accession>
<keyword evidence="1" id="KW-0812">Transmembrane</keyword>
<dbReference type="PATRIC" id="fig|69370.6.peg.510"/>
<reference evidence="2 3" key="1">
    <citation type="submission" date="2015-02" db="EMBL/GenBank/DDBJ databases">
        <title>Draft genome sequences of ten Microbacterium spp. with emphasis on heavy metal contaminated environments.</title>
        <authorList>
            <person name="Corretto E."/>
        </authorList>
    </citation>
    <scope>NUCLEOTIDE SEQUENCE [LARGE SCALE GENOMIC DNA]</scope>
    <source>
        <strain evidence="2 3">DSM 8608</strain>
    </source>
</reference>
<feature type="transmembrane region" description="Helical" evidence="1">
    <location>
        <begin position="86"/>
        <end position="110"/>
    </location>
</feature>
<dbReference type="Proteomes" id="UP000034098">
    <property type="component" value="Unassembled WGS sequence"/>
</dbReference>
<feature type="transmembrane region" description="Helical" evidence="1">
    <location>
        <begin position="33"/>
        <end position="55"/>
    </location>
</feature>
<dbReference type="RefSeq" id="WP_045296667.1">
    <property type="nucleotide sequence ID" value="NZ_JYJA01000022.1"/>
</dbReference>
<organism evidence="2 3">
    <name type="scientific">Microbacterium trichothecenolyticum</name>
    <name type="common">Aureobacterium trichothecenolyticum</name>
    <dbReference type="NCBI Taxonomy" id="69370"/>
    <lineage>
        <taxon>Bacteria</taxon>
        <taxon>Bacillati</taxon>
        <taxon>Actinomycetota</taxon>
        <taxon>Actinomycetes</taxon>
        <taxon>Micrococcales</taxon>
        <taxon>Microbacteriaceae</taxon>
        <taxon>Microbacterium</taxon>
    </lineage>
</organism>
<dbReference type="OrthoDB" id="5072245at2"/>
<comment type="caution">
    <text evidence="2">The sequence shown here is derived from an EMBL/GenBank/DDBJ whole genome shotgun (WGS) entry which is preliminary data.</text>
</comment>
<evidence type="ECO:0000313" key="3">
    <source>
        <dbReference type="Proteomes" id="UP000034098"/>
    </source>
</evidence>